<dbReference type="EMBL" id="AP028909">
    <property type="protein sequence ID" value="BES89604.1"/>
    <property type="molecule type" value="Genomic_DNA"/>
</dbReference>
<keyword evidence="7" id="KW-0472">Membrane</keyword>
<keyword evidence="6" id="KW-0496">Mitochondrion</keyword>
<evidence type="ECO:0000313" key="8">
    <source>
        <dbReference type="EMBL" id="BES89604.1"/>
    </source>
</evidence>
<organism evidence="8 9">
    <name type="scientific">Nesidiocoris tenuis</name>
    <dbReference type="NCBI Taxonomy" id="355587"/>
    <lineage>
        <taxon>Eukaryota</taxon>
        <taxon>Metazoa</taxon>
        <taxon>Ecdysozoa</taxon>
        <taxon>Arthropoda</taxon>
        <taxon>Hexapoda</taxon>
        <taxon>Insecta</taxon>
        <taxon>Pterygota</taxon>
        <taxon>Neoptera</taxon>
        <taxon>Paraneoptera</taxon>
        <taxon>Hemiptera</taxon>
        <taxon>Heteroptera</taxon>
        <taxon>Panheteroptera</taxon>
        <taxon>Cimicomorpha</taxon>
        <taxon>Miridae</taxon>
        <taxon>Dicyphina</taxon>
        <taxon>Nesidiocoris</taxon>
    </lineage>
</organism>
<keyword evidence="4" id="KW-1000">Mitochondrion outer membrane</keyword>
<evidence type="ECO:0000256" key="7">
    <source>
        <dbReference type="ARBA" id="ARBA00023136"/>
    </source>
</evidence>
<dbReference type="Pfam" id="PF10265">
    <property type="entry name" value="Miga"/>
    <property type="match status" value="1"/>
</dbReference>
<reference evidence="8 9" key="1">
    <citation type="submission" date="2023-09" db="EMBL/GenBank/DDBJ databases">
        <title>Nesidiocoris tenuis whole genome shotgun sequence.</title>
        <authorList>
            <person name="Shibata T."/>
            <person name="Shimoda M."/>
            <person name="Kobayashi T."/>
            <person name="Uehara T."/>
        </authorList>
    </citation>
    <scope>NUCLEOTIDE SEQUENCE [LARGE SCALE GENOMIC DNA]</scope>
    <source>
        <strain evidence="8 9">Japan</strain>
    </source>
</reference>
<keyword evidence="9" id="KW-1185">Reference proteome</keyword>
<dbReference type="Proteomes" id="UP001307889">
    <property type="component" value="Chromosome 1"/>
</dbReference>
<accession>A0ABN7ABA2</accession>
<evidence type="ECO:0000256" key="2">
    <source>
        <dbReference type="ARBA" id="ARBA00008969"/>
    </source>
</evidence>
<evidence type="ECO:0000313" key="9">
    <source>
        <dbReference type="Proteomes" id="UP001307889"/>
    </source>
</evidence>
<keyword evidence="5" id="KW-1133">Transmembrane helix</keyword>
<evidence type="ECO:0000256" key="5">
    <source>
        <dbReference type="ARBA" id="ARBA00022989"/>
    </source>
</evidence>
<keyword evidence="3" id="KW-0812">Transmembrane</keyword>
<proteinExistence type="inferred from homology"/>
<dbReference type="PANTHER" id="PTHR21508:SF5">
    <property type="entry name" value="MITOGUARDIN"/>
    <property type="match status" value="1"/>
</dbReference>
<protein>
    <submittedName>
        <fullName evidence="8">Uncharacterized conserved protein (DUF2217)</fullName>
    </submittedName>
</protein>
<evidence type="ECO:0000256" key="1">
    <source>
        <dbReference type="ARBA" id="ARBA00004294"/>
    </source>
</evidence>
<evidence type="ECO:0000256" key="3">
    <source>
        <dbReference type="ARBA" id="ARBA00022692"/>
    </source>
</evidence>
<evidence type="ECO:0000256" key="4">
    <source>
        <dbReference type="ARBA" id="ARBA00022787"/>
    </source>
</evidence>
<comment type="subcellular location">
    <subcellularLocation>
        <location evidence="1">Mitochondrion outer membrane</location>
    </subcellularLocation>
</comment>
<gene>
    <name evidence="8" type="ORF">NTJ_02412</name>
</gene>
<name>A0ABN7ABA2_9HEMI</name>
<dbReference type="PANTHER" id="PTHR21508">
    <property type="entry name" value="MITOGUARDIN"/>
    <property type="match status" value="1"/>
</dbReference>
<evidence type="ECO:0000256" key="6">
    <source>
        <dbReference type="ARBA" id="ARBA00023128"/>
    </source>
</evidence>
<comment type="similarity">
    <text evidence="2">Belongs to the mitoguardin family.</text>
</comment>
<dbReference type="InterPro" id="IPR019392">
    <property type="entry name" value="Miga"/>
</dbReference>
<sequence length="383" mass="44203">MEALENGINYWEDALAAYGTASSNVGAPLTLTDQEEAEFAREIQLLLEMAYKVQRKCELLFLDQRSVLFRAESSIRGESFRNDAFSSAESFVSAQDEIADLREFEEYADLTTDVEKLPLYQSAMKQLDEFGIPYRCLRTEMVRCSSDLEYLGKLHCVRLAFQWMFQDRTTWQWFADSGRQVLSDLLLYADKDPKDFLVAYEEMLVFTQEGAVWKDVEIELSSKGVKALTFYDVVLDYILMDAFEDLESPPSSVTAVVQNRWLSNGFKESALATAVWSVLKAKRRMLTFPNGFMAHFYDISEQMSPLMAWGFLGPDDRLREICQYFKDQVMGYLIDIFSFQKSHYTTVEELAEDIVKHTKDRVDNLCLKMCKTIEEEEEGDGEK</sequence>